<gene>
    <name evidence="1" type="ORF">PoB_003154500</name>
</gene>
<comment type="caution">
    <text evidence="1">The sequence shown here is derived from an EMBL/GenBank/DDBJ whole genome shotgun (WGS) entry which is preliminary data.</text>
</comment>
<accession>A0AAV4AE62</accession>
<dbReference type="EMBL" id="BLXT01003746">
    <property type="protein sequence ID" value="GFO05040.1"/>
    <property type="molecule type" value="Genomic_DNA"/>
</dbReference>
<dbReference type="AlphaFoldDB" id="A0AAV4AE62"/>
<sequence>MLIIFRTCRSKGNEVVTGMEPLLHKLGGHKSPQCDSLVGIRGSMRLLLLLYHFQCPRTQPGGVLTWLIQDPINIRVRKNKLGGDNRPSTRFS</sequence>
<name>A0AAV4AE62_9GAST</name>
<proteinExistence type="predicted"/>
<keyword evidence="2" id="KW-1185">Reference proteome</keyword>
<organism evidence="1 2">
    <name type="scientific">Plakobranchus ocellatus</name>
    <dbReference type="NCBI Taxonomy" id="259542"/>
    <lineage>
        <taxon>Eukaryota</taxon>
        <taxon>Metazoa</taxon>
        <taxon>Spiralia</taxon>
        <taxon>Lophotrochozoa</taxon>
        <taxon>Mollusca</taxon>
        <taxon>Gastropoda</taxon>
        <taxon>Heterobranchia</taxon>
        <taxon>Euthyneura</taxon>
        <taxon>Panpulmonata</taxon>
        <taxon>Sacoglossa</taxon>
        <taxon>Placobranchoidea</taxon>
        <taxon>Plakobranchidae</taxon>
        <taxon>Plakobranchus</taxon>
    </lineage>
</organism>
<reference evidence="1 2" key="1">
    <citation type="journal article" date="2021" name="Elife">
        <title>Chloroplast acquisition without the gene transfer in kleptoplastic sea slugs, Plakobranchus ocellatus.</title>
        <authorList>
            <person name="Maeda T."/>
            <person name="Takahashi S."/>
            <person name="Yoshida T."/>
            <person name="Shimamura S."/>
            <person name="Takaki Y."/>
            <person name="Nagai Y."/>
            <person name="Toyoda A."/>
            <person name="Suzuki Y."/>
            <person name="Arimoto A."/>
            <person name="Ishii H."/>
            <person name="Satoh N."/>
            <person name="Nishiyama T."/>
            <person name="Hasebe M."/>
            <person name="Maruyama T."/>
            <person name="Minagawa J."/>
            <person name="Obokata J."/>
            <person name="Shigenobu S."/>
        </authorList>
    </citation>
    <scope>NUCLEOTIDE SEQUENCE [LARGE SCALE GENOMIC DNA]</scope>
</reference>
<dbReference type="Proteomes" id="UP000735302">
    <property type="component" value="Unassembled WGS sequence"/>
</dbReference>
<evidence type="ECO:0000313" key="1">
    <source>
        <dbReference type="EMBL" id="GFO05040.1"/>
    </source>
</evidence>
<evidence type="ECO:0000313" key="2">
    <source>
        <dbReference type="Proteomes" id="UP000735302"/>
    </source>
</evidence>
<protein>
    <submittedName>
        <fullName evidence="1">Uncharacterized protein</fullName>
    </submittedName>
</protein>